<name>A0A0B3VP78_9FIRM</name>
<dbReference type="AlphaFoldDB" id="A0A0B3VP78"/>
<dbReference type="PANTHER" id="PTHR10000:SF8">
    <property type="entry name" value="HAD SUPERFAMILY HYDROLASE-LIKE, TYPE 3"/>
    <property type="match status" value="1"/>
</dbReference>
<accession>A0A0B3VP78</accession>
<dbReference type="SFLD" id="SFLDG01140">
    <property type="entry name" value="C2.B:_Phosphomannomutase_and_P"/>
    <property type="match status" value="1"/>
</dbReference>
<sequence length="272" mass="30359">MSYKLIALDIDGTLINSSHQLTEGVKKAIKEAKEKGVKVVLCTGRPLKGVEQFLEELNLKEEGDYAATFNGALVQDTFTKSPVSHLTLKYEDLVDLYNLSLEVGSRSHFYDTKTLYTFNKDISDYTVLECNLTGVHLNVTTLDEVPKDIAMSKFMMIDHPEILDECIKKIPKEYYEKYTIVRSTPSFLEFLNVGANKGSGISLLAKELGIDKDEIICVGDAENDKHMIEYAGLGVAMGNATTEIKDLADYITLSNNEDGVAHVINKFILEER</sequence>
<dbReference type="Pfam" id="PF08282">
    <property type="entry name" value="Hydrolase_3"/>
    <property type="match status" value="1"/>
</dbReference>
<dbReference type="Proteomes" id="UP000031189">
    <property type="component" value="Unassembled WGS sequence"/>
</dbReference>
<dbReference type="CDD" id="cd07516">
    <property type="entry name" value="HAD_Pase"/>
    <property type="match status" value="1"/>
</dbReference>
<dbReference type="NCBIfam" id="TIGR00099">
    <property type="entry name" value="Cof-subfamily"/>
    <property type="match status" value="1"/>
</dbReference>
<dbReference type="InterPro" id="IPR023214">
    <property type="entry name" value="HAD_sf"/>
</dbReference>
<dbReference type="InterPro" id="IPR006379">
    <property type="entry name" value="HAD-SF_hydro_IIB"/>
</dbReference>
<evidence type="ECO:0000313" key="1">
    <source>
        <dbReference type="EMBL" id="KHS58596.1"/>
    </source>
</evidence>
<dbReference type="Gene3D" id="3.30.1240.10">
    <property type="match status" value="1"/>
</dbReference>
<dbReference type="NCBIfam" id="TIGR01484">
    <property type="entry name" value="HAD-SF-IIB"/>
    <property type="match status" value="1"/>
</dbReference>
<dbReference type="SFLD" id="SFLDG01144">
    <property type="entry name" value="C2.B.4:_PGP_Like"/>
    <property type="match status" value="1"/>
</dbReference>
<organism evidence="1 2">
    <name type="scientific">Terrisporobacter othiniensis</name>
    <dbReference type="NCBI Taxonomy" id="1577792"/>
    <lineage>
        <taxon>Bacteria</taxon>
        <taxon>Bacillati</taxon>
        <taxon>Bacillota</taxon>
        <taxon>Clostridia</taxon>
        <taxon>Peptostreptococcales</taxon>
        <taxon>Peptostreptococcaceae</taxon>
        <taxon>Terrisporobacter</taxon>
    </lineage>
</organism>
<dbReference type="NCBIfam" id="NF007806">
    <property type="entry name" value="PRK10513.1"/>
    <property type="match status" value="1"/>
</dbReference>
<dbReference type="GO" id="GO:0000287">
    <property type="term" value="F:magnesium ion binding"/>
    <property type="evidence" value="ECO:0007669"/>
    <property type="project" value="TreeGrafter"/>
</dbReference>
<reference evidence="1 2" key="1">
    <citation type="submission" date="2014-12" db="EMBL/GenBank/DDBJ databases">
        <title>Draft genome sequence of Terrisporobacter sp. 08-306576, isolated from the blood culture of a bacteremia patient.</title>
        <authorList>
            <person name="Lund L.C."/>
            <person name="Sydenham T.V."/>
            <person name="Hogh S.V."/>
            <person name="Skov M.N."/>
            <person name="Kemp M."/>
            <person name="Justesen U.S."/>
        </authorList>
    </citation>
    <scope>NUCLEOTIDE SEQUENCE [LARGE SCALE GENOMIC DNA]</scope>
    <source>
        <strain evidence="1 2">08-306576</strain>
    </source>
</reference>
<dbReference type="STRING" id="1577792.QX51_01905"/>
<dbReference type="RefSeq" id="WP_039678224.1">
    <property type="nucleotide sequence ID" value="NZ_JAWGXO010000011.1"/>
</dbReference>
<dbReference type="Gene3D" id="3.40.50.1000">
    <property type="entry name" value="HAD superfamily/HAD-like"/>
    <property type="match status" value="1"/>
</dbReference>
<dbReference type="InterPro" id="IPR000150">
    <property type="entry name" value="Cof"/>
</dbReference>
<dbReference type="SUPFAM" id="SSF56784">
    <property type="entry name" value="HAD-like"/>
    <property type="match status" value="1"/>
</dbReference>
<dbReference type="PROSITE" id="PS01229">
    <property type="entry name" value="COF_2"/>
    <property type="match status" value="1"/>
</dbReference>
<dbReference type="GO" id="GO:0005829">
    <property type="term" value="C:cytosol"/>
    <property type="evidence" value="ECO:0007669"/>
    <property type="project" value="TreeGrafter"/>
</dbReference>
<proteinExistence type="predicted"/>
<dbReference type="OrthoDB" id="9781413at2"/>
<dbReference type="SFLD" id="SFLDS00003">
    <property type="entry name" value="Haloacid_Dehalogenase"/>
    <property type="match status" value="1"/>
</dbReference>
<dbReference type="PANTHER" id="PTHR10000">
    <property type="entry name" value="PHOSPHOSERINE PHOSPHATASE"/>
    <property type="match status" value="1"/>
</dbReference>
<dbReference type="GO" id="GO:0016791">
    <property type="term" value="F:phosphatase activity"/>
    <property type="evidence" value="ECO:0007669"/>
    <property type="project" value="UniProtKB-ARBA"/>
</dbReference>
<comment type="caution">
    <text evidence="1">The sequence shown here is derived from an EMBL/GenBank/DDBJ whole genome shotgun (WGS) entry which is preliminary data.</text>
</comment>
<gene>
    <name evidence="1" type="ORF">QX51_01905</name>
</gene>
<keyword evidence="2" id="KW-1185">Reference proteome</keyword>
<dbReference type="InterPro" id="IPR036412">
    <property type="entry name" value="HAD-like_sf"/>
</dbReference>
<evidence type="ECO:0000313" key="2">
    <source>
        <dbReference type="Proteomes" id="UP000031189"/>
    </source>
</evidence>
<dbReference type="EMBL" id="JWHR01000025">
    <property type="protein sequence ID" value="KHS58596.1"/>
    <property type="molecule type" value="Genomic_DNA"/>
</dbReference>
<protein>
    <submittedName>
        <fullName evidence="1">Sugar phosphatase</fullName>
    </submittedName>
</protein>